<feature type="domain" description="Helicase ATP-binding" evidence="8">
    <location>
        <begin position="547"/>
        <end position="719"/>
    </location>
</feature>
<organism evidence="10 11">
    <name type="scientific">Lasiosphaeris hirsuta</name>
    <dbReference type="NCBI Taxonomy" id="260670"/>
    <lineage>
        <taxon>Eukaryota</taxon>
        <taxon>Fungi</taxon>
        <taxon>Dikarya</taxon>
        <taxon>Ascomycota</taxon>
        <taxon>Pezizomycotina</taxon>
        <taxon>Sordariomycetes</taxon>
        <taxon>Sordariomycetidae</taxon>
        <taxon>Sordariales</taxon>
        <taxon>Lasiosphaeriaceae</taxon>
        <taxon>Lasiosphaeris</taxon>
    </lineage>
</organism>
<dbReference type="InterPro" id="IPR049730">
    <property type="entry name" value="SNF2/RAD54-like_C"/>
</dbReference>
<keyword evidence="3" id="KW-0547">Nucleotide-binding</keyword>
<dbReference type="InterPro" id="IPR001650">
    <property type="entry name" value="Helicase_C-like"/>
</dbReference>
<gene>
    <name evidence="10" type="ORF">B0H67DRAFT_485239</name>
</gene>
<dbReference type="GO" id="GO:0016887">
    <property type="term" value="F:ATP hydrolysis activity"/>
    <property type="evidence" value="ECO:0007669"/>
    <property type="project" value="TreeGrafter"/>
</dbReference>
<evidence type="ECO:0000259" key="9">
    <source>
        <dbReference type="PROSITE" id="PS51194"/>
    </source>
</evidence>
<evidence type="ECO:0000256" key="2">
    <source>
        <dbReference type="ARBA" id="ARBA00011353"/>
    </source>
</evidence>
<sequence length="1445" mass="163642">MTSSKDGRNDDRDELQDSDQDLKDPDFSVVQSDILRPKRQKKLRFSRTRSRLSGRMGGYTRGENSDIEFETRRSSRANKNTKNMTDNQYEDEEIFYIEDEKSVGVSKTASMRETFQQSYPVDFKKAHHWNCTSCGYGGSNPNKGALIPCQGCSSAQHKACLGARSTRDQCVTKVSSDSCVLQCRFCVCVHRKKDPRAPREDTCQVCHVQGRSCARFSEKKTPKQEEKIRAENDGVDPVTPIDPKLVNNGDTVLFRCEKCHRGWHYEHLPHPIKTRDPAIDDPLNLRRHRLEEYQINWLCKECLDTEELKPDKLVAWRPISRASYTRGQSIEDFTEDQVEYLVRWEKKSYNHCVWMPGSWVYGIVKAGMRKSFVNRTFGENADNDEFDDEFDDDTAKDQLLRWTTRDAIHDTWITPDIILAVNWAPRSREAERAYKLMSRKEKFEDDKSRIFHVIQILVKFEGLSYDDVVWDDPPSPNSGALWDAFLEAYHEFLNGKHFKSVPWRTMQERIDTFRETEFSEIEVKEQPKGLQRGKLMAYQLEGLNWMLYNFRHERSVILADEMGLGKTVQVVALLSSFIQDNPKIWPFLIVVPNATCANWRREIKKWAPDLRVVAYYGGRVAQNLAYQYELFPQGSKEMKAHVLIMSYDSIKDSETRHKFSAVKWAGMVVDEAQALKNDENGLYRALSALRVPFKLLLTGTPLQNNKRELFNLLQFIDPKMNANKLDEQFGEITEENLPRLHELIRPYFLRRTKAMVLTFLPTMAQIIIPVTMSVVQEKLCKSIMERNPELIRSVFARGKLKTTERGSLSNILMQLRKCLCHPFVYSQAIEDRSAPPDLMRRNLIEASSKLVLLEIMLPKLKERGHRVLIFSQFLEQLTILEDFLASLDMRYERLDGSQSSMEKQKRIDAFNAPDSRVFAMLLSTRAGGVGINLATADTVIILDPDWNPHQDIQALSRAHRIGQRKKVLCFQLMTVDSAEEKILQIGRKKMALDHLLIESMDEREGEFTNDVESVLKHGAAALFGEGEKKSVITYDAASVDKLLDRSVQEETKQDGDKSAESAFAFARIWAQDKDGDLSEDLQTEERTITQGVWDEILQKRAEEARLEAERNMETLGRGGRRRGAANYTSEKFDFEEPQDVAGIESDQASVDGSFVGESDAESSADEAQMDGIGPSGESEVNGSNLRKSQGKGSQGTSTNKTPTNKTPTKASTRKTGSLVTPKPALKKNPSRANSSLEGQNPKSRTPIKALFAKTRKVDPDDSPYQPPNPRASRTSKTPTPNKAKSQPGSGSGSSSTTQGAVNGSPRAGQPNPVGRQPNGTSFPGQHEPNGIRQQPGQPEQPGNVNVRQGDGDKPGEPSGAVPGAGISIRTREDAVSLITRAPKDPCLVCDFLHPLGWECPEMQHEVSLRLALDKLRLVHSEDLQKLVQQRAFILSKLAQLQNRPR</sequence>
<comment type="subcellular location">
    <subcellularLocation>
        <location evidence="1">Nucleus</location>
    </subcellularLocation>
</comment>
<feature type="compositionally biased region" description="Polar residues" evidence="7">
    <location>
        <begin position="1331"/>
        <end position="1346"/>
    </location>
</feature>
<feature type="compositionally biased region" description="Low complexity" evidence="7">
    <location>
        <begin position="1285"/>
        <end position="1299"/>
    </location>
</feature>
<name>A0AA40ARE0_9PEZI</name>
<protein>
    <submittedName>
        <fullName evidence="10">PHD/FYVE-zinc-finger like domain-containing protein</fullName>
    </submittedName>
</protein>
<dbReference type="GO" id="GO:0003682">
    <property type="term" value="F:chromatin binding"/>
    <property type="evidence" value="ECO:0007669"/>
    <property type="project" value="TreeGrafter"/>
</dbReference>
<dbReference type="GO" id="GO:0140658">
    <property type="term" value="F:ATP-dependent chromatin remodeler activity"/>
    <property type="evidence" value="ECO:0007669"/>
    <property type="project" value="TreeGrafter"/>
</dbReference>
<dbReference type="Pfam" id="PF00176">
    <property type="entry name" value="SNF2-rel_dom"/>
    <property type="match status" value="1"/>
</dbReference>
<dbReference type="PANTHER" id="PTHR45623:SF17">
    <property type="entry name" value="CHROMODOMAIN-HELICASE-DNA-BINDING PROTEIN 3-RELATED"/>
    <property type="match status" value="1"/>
</dbReference>
<evidence type="ECO:0000256" key="6">
    <source>
        <dbReference type="ARBA" id="ARBA00023242"/>
    </source>
</evidence>
<dbReference type="InterPro" id="IPR000330">
    <property type="entry name" value="SNF2_N"/>
</dbReference>
<accession>A0AA40ARE0</accession>
<dbReference type="InterPro" id="IPR016197">
    <property type="entry name" value="Chromo-like_dom_sf"/>
</dbReference>
<feature type="compositionally biased region" description="Basic residues" evidence="7">
    <location>
        <begin position="37"/>
        <end position="52"/>
    </location>
</feature>
<dbReference type="PANTHER" id="PTHR45623">
    <property type="entry name" value="CHROMODOMAIN-HELICASE-DNA-BINDING PROTEIN 3-RELATED-RELATED"/>
    <property type="match status" value="1"/>
</dbReference>
<comment type="subunit">
    <text evidence="2">Component of the NuA4 histone acetyltransferase complex.</text>
</comment>
<dbReference type="PROSITE" id="PS51192">
    <property type="entry name" value="HELICASE_ATP_BIND_1"/>
    <property type="match status" value="1"/>
</dbReference>
<feature type="compositionally biased region" description="Polar residues" evidence="7">
    <location>
        <begin position="1230"/>
        <end position="1243"/>
    </location>
</feature>
<dbReference type="PROSITE" id="PS51194">
    <property type="entry name" value="HELICASE_CTER"/>
    <property type="match status" value="1"/>
</dbReference>
<feature type="domain" description="Helicase C-terminal" evidence="9">
    <location>
        <begin position="852"/>
        <end position="1015"/>
    </location>
</feature>
<dbReference type="Pfam" id="PF23615">
    <property type="entry name" value="Chromo_MIT1"/>
    <property type="match status" value="1"/>
</dbReference>
<dbReference type="SMART" id="SM00487">
    <property type="entry name" value="DEXDc"/>
    <property type="match status" value="1"/>
</dbReference>
<keyword evidence="6" id="KW-0539">Nucleus</keyword>
<evidence type="ECO:0000256" key="5">
    <source>
        <dbReference type="ARBA" id="ARBA00022840"/>
    </source>
</evidence>
<dbReference type="GO" id="GO:0005524">
    <property type="term" value="F:ATP binding"/>
    <property type="evidence" value="ECO:0007669"/>
    <property type="project" value="UniProtKB-KW"/>
</dbReference>
<dbReference type="Pfam" id="PF00271">
    <property type="entry name" value="Helicase_C"/>
    <property type="match status" value="1"/>
</dbReference>
<evidence type="ECO:0000256" key="7">
    <source>
        <dbReference type="SAM" id="MobiDB-lite"/>
    </source>
</evidence>
<dbReference type="EMBL" id="JAUKUA010000003">
    <property type="protein sequence ID" value="KAK0720572.1"/>
    <property type="molecule type" value="Genomic_DNA"/>
</dbReference>
<dbReference type="Pfam" id="PF15446">
    <property type="entry name" value="zf-PHD-like"/>
    <property type="match status" value="1"/>
</dbReference>
<dbReference type="GO" id="GO:0003677">
    <property type="term" value="F:DNA binding"/>
    <property type="evidence" value="ECO:0007669"/>
    <property type="project" value="TreeGrafter"/>
</dbReference>
<feature type="compositionally biased region" description="Polar residues" evidence="7">
    <location>
        <begin position="1178"/>
        <end position="1195"/>
    </location>
</feature>
<comment type="caution">
    <text evidence="10">The sequence shown here is derived from an EMBL/GenBank/DDBJ whole genome shotgun (WGS) entry which is preliminary data.</text>
</comment>
<feature type="compositionally biased region" description="Polar residues" evidence="7">
    <location>
        <begin position="1271"/>
        <end position="1284"/>
    </location>
</feature>
<feature type="region of interest" description="Disordered" evidence="7">
    <location>
        <begin position="1"/>
        <end position="72"/>
    </location>
</feature>
<dbReference type="SUPFAM" id="SSF52540">
    <property type="entry name" value="P-loop containing nucleoside triphosphate hydrolases"/>
    <property type="match status" value="2"/>
</dbReference>
<dbReference type="Proteomes" id="UP001172102">
    <property type="component" value="Unassembled WGS sequence"/>
</dbReference>
<reference evidence="10" key="1">
    <citation type="submission" date="2023-06" db="EMBL/GenBank/DDBJ databases">
        <title>Genome-scale phylogeny and comparative genomics of the fungal order Sordariales.</title>
        <authorList>
            <consortium name="Lawrence Berkeley National Laboratory"/>
            <person name="Hensen N."/>
            <person name="Bonometti L."/>
            <person name="Westerberg I."/>
            <person name="Brannstrom I.O."/>
            <person name="Guillou S."/>
            <person name="Cros-Aarteil S."/>
            <person name="Calhoun S."/>
            <person name="Haridas S."/>
            <person name="Kuo A."/>
            <person name="Mondo S."/>
            <person name="Pangilinan J."/>
            <person name="Riley R."/>
            <person name="Labutti K."/>
            <person name="Andreopoulos B."/>
            <person name="Lipzen A."/>
            <person name="Chen C."/>
            <person name="Yanf M."/>
            <person name="Daum C."/>
            <person name="Ng V."/>
            <person name="Clum A."/>
            <person name="Steindorff A."/>
            <person name="Ohm R."/>
            <person name="Martin F."/>
            <person name="Silar P."/>
            <person name="Natvig D."/>
            <person name="Lalanne C."/>
            <person name="Gautier V."/>
            <person name="Ament-Velasquez S.L."/>
            <person name="Kruys A."/>
            <person name="Hutchinson M.I."/>
            <person name="Powell A.J."/>
            <person name="Barry K."/>
            <person name="Miller A.N."/>
            <person name="Grigoriev I.V."/>
            <person name="Debuchy R."/>
            <person name="Gladieux P."/>
            <person name="Thoren M.H."/>
            <person name="Johannesson H."/>
        </authorList>
    </citation>
    <scope>NUCLEOTIDE SEQUENCE</scope>
    <source>
        <strain evidence="10">SMH4607-1</strain>
    </source>
</reference>
<evidence type="ECO:0000259" key="8">
    <source>
        <dbReference type="PROSITE" id="PS51192"/>
    </source>
</evidence>
<dbReference type="InterPro" id="IPR056616">
    <property type="entry name" value="Chromo_MIT1"/>
</dbReference>
<feature type="compositionally biased region" description="Basic and acidic residues" evidence="7">
    <location>
        <begin position="1"/>
        <end position="11"/>
    </location>
</feature>
<keyword evidence="11" id="KW-1185">Reference proteome</keyword>
<dbReference type="InterPro" id="IPR038718">
    <property type="entry name" value="SNF2-like_sf"/>
</dbReference>
<dbReference type="InterPro" id="IPR041684">
    <property type="entry name" value="Znf-PHD-like"/>
</dbReference>
<dbReference type="SMART" id="SM00490">
    <property type="entry name" value="HELICc"/>
    <property type="match status" value="1"/>
</dbReference>
<dbReference type="CDD" id="cd18793">
    <property type="entry name" value="SF2_C_SNF"/>
    <property type="match status" value="1"/>
</dbReference>
<feature type="compositionally biased region" description="Acidic residues" evidence="7">
    <location>
        <begin position="1158"/>
        <end position="1168"/>
    </location>
</feature>
<keyword evidence="5" id="KW-0067">ATP-binding</keyword>
<feature type="region of interest" description="Disordered" evidence="7">
    <location>
        <begin position="1110"/>
        <end position="1364"/>
    </location>
</feature>
<dbReference type="GO" id="GO:0042393">
    <property type="term" value="F:histone binding"/>
    <property type="evidence" value="ECO:0007669"/>
    <property type="project" value="TreeGrafter"/>
</dbReference>
<dbReference type="GO" id="GO:0000785">
    <property type="term" value="C:chromatin"/>
    <property type="evidence" value="ECO:0007669"/>
    <property type="project" value="TreeGrafter"/>
</dbReference>
<dbReference type="Gene3D" id="3.40.50.300">
    <property type="entry name" value="P-loop containing nucleotide triphosphate hydrolases"/>
    <property type="match status" value="1"/>
</dbReference>
<evidence type="ECO:0000313" key="11">
    <source>
        <dbReference type="Proteomes" id="UP001172102"/>
    </source>
</evidence>
<dbReference type="SUPFAM" id="SSF54160">
    <property type="entry name" value="Chromo domain-like"/>
    <property type="match status" value="1"/>
</dbReference>
<dbReference type="InterPro" id="IPR014001">
    <property type="entry name" value="Helicase_ATP-bd"/>
</dbReference>
<keyword evidence="4" id="KW-0378">Hydrolase</keyword>
<evidence type="ECO:0000256" key="3">
    <source>
        <dbReference type="ARBA" id="ARBA00022741"/>
    </source>
</evidence>
<feature type="compositionally biased region" description="Low complexity" evidence="7">
    <location>
        <begin position="1196"/>
        <end position="1210"/>
    </location>
</feature>
<dbReference type="InterPro" id="IPR027417">
    <property type="entry name" value="P-loop_NTPase"/>
</dbReference>
<evidence type="ECO:0000313" key="10">
    <source>
        <dbReference type="EMBL" id="KAK0720572.1"/>
    </source>
</evidence>
<dbReference type="Gene3D" id="3.40.50.10810">
    <property type="entry name" value="Tandem AAA-ATPase domain"/>
    <property type="match status" value="1"/>
</dbReference>
<evidence type="ECO:0000256" key="1">
    <source>
        <dbReference type="ARBA" id="ARBA00004123"/>
    </source>
</evidence>
<dbReference type="GO" id="GO:0005634">
    <property type="term" value="C:nucleus"/>
    <property type="evidence" value="ECO:0007669"/>
    <property type="project" value="UniProtKB-SubCell"/>
</dbReference>
<proteinExistence type="predicted"/>
<evidence type="ECO:0000256" key="4">
    <source>
        <dbReference type="ARBA" id="ARBA00022801"/>
    </source>
</evidence>